<dbReference type="GO" id="GO:0016787">
    <property type="term" value="F:hydrolase activity"/>
    <property type="evidence" value="ECO:0007669"/>
    <property type="project" value="UniProtKB-KW"/>
</dbReference>
<reference evidence="7 8" key="1">
    <citation type="submission" date="2018-10" db="EMBL/GenBank/DDBJ databases">
        <title>Phylogenomics of Brevibacillus.</title>
        <authorList>
            <person name="Dunlap C."/>
        </authorList>
    </citation>
    <scope>NUCLEOTIDE SEQUENCE [LARGE SCALE GENOMIC DNA]</scope>
    <source>
        <strain evidence="7 8">NRRL NRS 1219</strain>
    </source>
</reference>
<evidence type="ECO:0000256" key="4">
    <source>
        <dbReference type="ARBA" id="ARBA00048505"/>
    </source>
</evidence>
<dbReference type="Proteomes" id="UP000317180">
    <property type="component" value="Unassembled WGS sequence"/>
</dbReference>
<evidence type="ECO:0000313" key="7">
    <source>
        <dbReference type="EMBL" id="RNB52563.1"/>
    </source>
</evidence>
<dbReference type="RefSeq" id="WP_122953213.1">
    <property type="nucleotide sequence ID" value="NZ_BJOD01000042.1"/>
</dbReference>
<dbReference type="EMBL" id="BJOD01000042">
    <property type="protein sequence ID" value="GED27458.1"/>
    <property type="molecule type" value="Genomic_DNA"/>
</dbReference>
<evidence type="ECO:0000313" key="9">
    <source>
        <dbReference type="Proteomes" id="UP000317180"/>
    </source>
</evidence>
<comment type="catalytic activity">
    <reaction evidence="4">
        <text>3',5'-cyclic UMP + H2O = UMP + H(+)</text>
        <dbReference type="Rhea" id="RHEA:70575"/>
        <dbReference type="ChEBI" id="CHEBI:15377"/>
        <dbReference type="ChEBI" id="CHEBI:15378"/>
        <dbReference type="ChEBI" id="CHEBI:57865"/>
        <dbReference type="ChEBI" id="CHEBI:184387"/>
    </reaction>
    <physiologicalReaction direction="left-to-right" evidence="4">
        <dbReference type="Rhea" id="RHEA:70576"/>
    </physiologicalReaction>
</comment>
<dbReference type="PANTHER" id="PTHR43546:SF9">
    <property type="entry name" value="L-ASCORBATE-6-PHOSPHATE LACTONASE ULAG-RELATED"/>
    <property type="match status" value="1"/>
</dbReference>
<dbReference type="EMBL" id="RHHN01000056">
    <property type="protein sequence ID" value="RNB52563.1"/>
    <property type="molecule type" value="Genomic_DNA"/>
</dbReference>
<comment type="function">
    <text evidence="3">Counteracts the endogenous Pycsar antiviral defense system. Phosphodiesterase that enables metal-dependent hydrolysis of host cyclic nucleotide Pycsar defense signals such as cCMP and cUMP.</text>
</comment>
<reference evidence="6 9" key="2">
    <citation type="submission" date="2019-06" db="EMBL/GenBank/DDBJ databases">
        <title>Whole genome shotgun sequence of Brevibacillus agri NBRC 15538.</title>
        <authorList>
            <person name="Hosoyama A."/>
            <person name="Uohara A."/>
            <person name="Ohji S."/>
            <person name="Ichikawa N."/>
        </authorList>
    </citation>
    <scope>NUCLEOTIDE SEQUENCE [LARGE SCALE GENOMIC DNA]</scope>
    <source>
        <strain evidence="6 9">NBRC 15538</strain>
    </source>
</reference>
<feature type="domain" description="Metallo-beta-lactamase" evidence="5">
    <location>
        <begin position="18"/>
        <end position="214"/>
    </location>
</feature>
<keyword evidence="9" id="KW-1185">Reference proteome</keyword>
<keyword evidence="1 7" id="KW-0378">Hydrolase</keyword>
<evidence type="ECO:0000256" key="2">
    <source>
        <dbReference type="ARBA" id="ARBA00034221"/>
    </source>
</evidence>
<evidence type="ECO:0000313" key="8">
    <source>
        <dbReference type="Proteomes" id="UP000276178"/>
    </source>
</evidence>
<proteinExistence type="predicted"/>
<dbReference type="SUPFAM" id="SSF56281">
    <property type="entry name" value="Metallo-hydrolase/oxidoreductase"/>
    <property type="match status" value="1"/>
</dbReference>
<sequence>MHIQLVRHATLKVTYGGRTFLIDPMFSAAGELSAVPNTPNQRANPLVELPFSTEEVLDGVEAVLVTHTHRDHLDEKALRLLPADLPVFCQPPDADMLHQEGFSHVNAIESEQEWQGIRLYRTGGRHGTGEIGKQMGPVSGFVLQAPGVPTLYVAGDTVWCAEVEEAIGRFAPDVIVVFAGAAQFLAGDPITMTGEDIALVAAAAPDSHLFVAHMETWNHCLLSRAELHKFLAKRKLQDRVRIPADGERIAYPAPR</sequence>
<dbReference type="PANTHER" id="PTHR43546">
    <property type="entry name" value="UPF0173 METAL-DEPENDENT HYDROLASE MJ1163-RELATED"/>
    <property type="match status" value="1"/>
</dbReference>
<evidence type="ECO:0000256" key="3">
    <source>
        <dbReference type="ARBA" id="ARBA00034301"/>
    </source>
</evidence>
<dbReference type="AlphaFoldDB" id="A0A3M8AN99"/>
<dbReference type="InterPro" id="IPR001279">
    <property type="entry name" value="Metallo-B-lactamas"/>
</dbReference>
<dbReference type="Proteomes" id="UP000276178">
    <property type="component" value="Unassembled WGS sequence"/>
</dbReference>
<dbReference type="OrthoDB" id="9805728at2"/>
<comment type="caution">
    <text evidence="7">The sequence shown here is derived from an EMBL/GenBank/DDBJ whole genome shotgun (WGS) entry which is preliminary data.</text>
</comment>
<gene>
    <name evidence="6" type="primary">saxA</name>
    <name evidence="6" type="ORF">BAG01nite_35600</name>
    <name evidence="7" type="ORF">EB820_18795</name>
</gene>
<dbReference type="InterPro" id="IPR050114">
    <property type="entry name" value="UPF0173_UPF0282_UlaG_hydrolase"/>
</dbReference>
<evidence type="ECO:0000259" key="5">
    <source>
        <dbReference type="Pfam" id="PF12706"/>
    </source>
</evidence>
<accession>A0A3M8AN99</accession>
<dbReference type="Pfam" id="PF12706">
    <property type="entry name" value="Lactamase_B_2"/>
    <property type="match status" value="1"/>
</dbReference>
<dbReference type="Gene3D" id="3.60.15.10">
    <property type="entry name" value="Ribonuclease Z/Hydroxyacylglutathione hydrolase-like"/>
    <property type="match status" value="1"/>
</dbReference>
<evidence type="ECO:0000313" key="6">
    <source>
        <dbReference type="EMBL" id="GED27458.1"/>
    </source>
</evidence>
<name>A0A3M8AN99_9BACL</name>
<dbReference type="GeneID" id="82808771"/>
<comment type="catalytic activity">
    <reaction evidence="2">
        <text>3',5'-cyclic CMP + H2O = CMP + H(+)</text>
        <dbReference type="Rhea" id="RHEA:72675"/>
        <dbReference type="ChEBI" id="CHEBI:15377"/>
        <dbReference type="ChEBI" id="CHEBI:15378"/>
        <dbReference type="ChEBI" id="CHEBI:58003"/>
        <dbReference type="ChEBI" id="CHEBI:60377"/>
    </reaction>
    <physiologicalReaction direction="left-to-right" evidence="2">
        <dbReference type="Rhea" id="RHEA:72676"/>
    </physiologicalReaction>
</comment>
<dbReference type="InterPro" id="IPR036866">
    <property type="entry name" value="RibonucZ/Hydroxyglut_hydro"/>
</dbReference>
<organism evidence="7 8">
    <name type="scientific">Brevibacillus agri</name>
    <dbReference type="NCBI Taxonomy" id="51101"/>
    <lineage>
        <taxon>Bacteria</taxon>
        <taxon>Bacillati</taxon>
        <taxon>Bacillota</taxon>
        <taxon>Bacilli</taxon>
        <taxon>Bacillales</taxon>
        <taxon>Paenibacillaceae</taxon>
        <taxon>Brevibacillus</taxon>
    </lineage>
</organism>
<evidence type="ECO:0000256" key="1">
    <source>
        <dbReference type="ARBA" id="ARBA00022801"/>
    </source>
</evidence>
<protein>
    <submittedName>
        <fullName evidence="7">MBL fold metallo-hydrolase</fullName>
    </submittedName>
</protein>